<dbReference type="CDD" id="cd08050">
    <property type="entry name" value="TAF6C"/>
    <property type="match status" value="1"/>
</dbReference>
<dbReference type="GO" id="GO:0000124">
    <property type="term" value="C:SAGA complex"/>
    <property type="evidence" value="ECO:0007669"/>
    <property type="project" value="InterPro"/>
</dbReference>
<dbReference type="InterPro" id="IPR046344">
    <property type="entry name" value="TAF6_C_sf"/>
</dbReference>
<evidence type="ECO:0000256" key="2">
    <source>
        <dbReference type="ARBA" id="ARBA00007688"/>
    </source>
</evidence>
<evidence type="ECO:0000313" key="8">
    <source>
        <dbReference type="EMBL" id="PVD26096.1"/>
    </source>
</evidence>
<dbReference type="OrthoDB" id="6621890at2759"/>
<evidence type="ECO:0000256" key="6">
    <source>
        <dbReference type="SAM" id="MobiDB-lite"/>
    </source>
</evidence>
<feature type="region of interest" description="Disordered" evidence="6">
    <location>
        <begin position="420"/>
        <end position="444"/>
    </location>
</feature>
<dbReference type="EMBL" id="PZQS01000008">
    <property type="protein sequence ID" value="PVD26096.1"/>
    <property type="molecule type" value="Genomic_DNA"/>
</dbReference>
<feature type="domain" description="TAF6 C-terminal HEAT repeat" evidence="7">
    <location>
        <begin position="114"/>
        <end position="289"/>
    </location>
</feature>
<keyword evidence="3" id="KW-0805">Transcription regulation</keyword>
<comment type="caution">
    <text evidence="8">The sequence shown here is derived from an EMBL/GenBank/DDBJ whole genome shotgun (WGS) entry which is preliminary data.</text>
</comment>
<evidence type="ECO:0000259" key="7">
    <source>
        <dbReference type="Pfam" id="PF07571"/>
    </source>
</evidence>
<feature type="compositionally biased region" description="Basic and acidic residues" evidence="6">
    <location>
        <begin position="553"/>
        <end position="569"/>
    </location>
</feature>
<feature type="compositionally biased region" description="Basic residues" evidence="6">
    <location>
        <begin position="570"/>
        <end position="582"/>
    </location>
</feature>
<dbReference type="Pfam" id="PF07571">
    <property type="entry name" value="TAF6_C"/>
    <property type="match status" value="1"/>
</dbReference>
<keyword evidence="9" id="KW-1185">Reference proteome</keyword>
<evidence type="ECO:0000313" key="9">
    <source>
        <dbReference type="Proteomes" id="UP000245119"/>
    </source>
</evidence>
<dbReference type="Proteomes" id="UP000245119">
    <property type="component" value="Linkage Group LG8"/>
</dbReference>
<evidence type="ECO:0000256" key="5">
    <source>
        <dbReference type="ARBA" id="ARBA00023242"/>
    </source>
</evidence>
<feature type="region of interest" description="Disordered" evidence="6">
    <location>
        <begin position="477"/>
        <end position="502"/>
    </location>
</feature>
<dbReference type="PANTHER" id="PTHR10221:SF22">
    <property type="entry name" value="TAF6-LIKE RNA POLYMERASE II P300_CBP-ASSOCIATED FACTOR-ASSOCIATED FACTOR 65 KDA SUBUNIT 6L"/>
    <property type="match status" value="1"/>
</dbReference>
<proteinExistence type="inferred from homology"/>
<feature type="region of interest" description="Disordered" evidence="6">
    <location>
        <begin position="528"/>
        <end position="595"/>
    </location>
</feature>
<sequence length="647" mass="72000">MEEKQFAILTKESVRLMAEAAGHTNLPEDVALLLGEDPVCGYGAATDPMPFRQTREGELHFVEDVDINLNNVVFSSYIPKHLGRASIKAHWMAVEGVSKSAHSNQTLQVQGKAVKKELPEELMQYYNQITKALVGGNTAVVKLALSDLATNANILPLLPFFVNFVANGVKSVSHDISKMTLLMYTVDSIVRNQAVFLEPQPYAVEYCLLEPLAASINPLNDHWMLRDYAARLLACIWSSPMNHLMKNTVRDLTEALQDLSRPFSSHYGATMGIAALGPKEVEEVLLPLLPAYWPHLMASVEDFSPANALLRADAHKVQNALLPGNLEQGPPNSNVRSALRAASGNKNMVTLYQQLSEYFGDQLAARLPVLDLSSVFQPQPLDERISLSGADSHCSGEALLATLMEEVKKQQQREEQLRVEQEQALAAEREKQRQQKQLEESARKNQLMRHSYMLGQDSLAGYIPGQHSETLPDQIFDYSESDLPQPSGSKWDASDNSEEDSGQVNFCQSLAVSTISDPSKGTLKLKISKRQMGQGSPQQSSSQPRLTLQINKSRTETDRHHTSKDSHQRESRHKHKRRQHAKSQREHESTEILERMEIEDSFSLCLPSLPAQMYSPSGESSGSDTNPHRKPKLTLKLKVPSKDSASE</sequence>
<dbReference type="GO" id="GO:0005669">
    <property type="term" value="C:transcription factor TFIID complex"/>
    <property type="evidence" value="ECO:0007669"/>
    <property type="project" value="InterPro"/>
</dbReference>
<dbReference type="GO" id="GO:0046695">
    <property type="term" value="C:SLIK (SAGA-like) complex"/>
    <property type="evidence" value="ECO:0007669"/>
    <property type="project" value="InterPro"/>
</dbReference>
<organism evidence="8 9">
    <name type="scientific">Pomacea canaliculata</name>
    <name type="common">Golden apple snail</name>
    <dbReference type="NCBI Taxonomy" id="400727"/>
    <lineage>
        <taxon>Eukaryota</taxon>
        <taxon>Metazoa</taxon>
        <taxon>Spiralia</taxon>
        <taxon>Lophotrochozoa</taxon>
        <taxon>Mollusca</taxon>
        <taxon>Gastropoda</taxon>
        <taxon>Caenogastropoda</taxon>
        <taxon>Architaenioglossa</taxon>
        <taxon>Ampullarioidea</taxon>
        <taxon>Ampullariidae</taxon>
        <taxon>Pomacea</taxon>
    </lineage>
</organism>
<accession>A0A2T7NY61</accession>
<dbReference type="PANTHER" id="PTHR10221">
    <property type="entry name" value="TRANSCRIPTION INITIATION FACTOR TFIID SUBUNIT 6"/>
    <property type="match status" value="1"/>
</dbReference>
<feature type="compositionally biased region" description="Polar residues" evidence="6">
    <location>
        <begin position="614"/>
        <end position="625"/>
    </location>
</feature>
<evidence type="ECO:0000256" key="4">
    <source>
        <dbReference type="ARBA" id="ARBA00023163"/>
    </source>
</evidence>
<keyword evidence="4" id="KW-0804">Transcription</keyword>
<dbReference type="STRING" id="400727.A0A2T7NY61"/>
<protein>
    <recommendedName>
        <fullName evidence="7">TAF6 C-terminal HEAT repeat domain-containing protein</fullName>
    </recommendedName>
</protein>
<evidence type="ECO:0000256" key="1">
    <source>
        <dbReference type="ARBA" id="ARBA00004123"/>
    </source>
</evidence>
<dbReference type="GO" id="GO:0016251">
    <property type="term" value="F:RNA polymerase II general transcription initiation factor activity"/>
    <property type="evidence" value="ECO:0007669"/>
    <property type="project" value="InterPro"/>
</dbReference>
<dbReference type="Gene3D" id="1.25.40.770">
    <property type="entry name" value="TAF6, C-terminal HEAT repeat domain"/>
    <property type="match status" value="1"/>
</dbReference>
<gene>
    <name evidence="8" type="ORF">C0Q70_13764</name>
</gene>
<name>A0A2T7NY61_POMCA</name>
<comment type="similarity">
    <text evidence="2">Belongs to the TAF6 family.</text>
</comment>
<feature type="region of interest" description="Disordered" evidence="6">
    <location>
        <begin position="608"/>
        <end position="647"/>
    </location>
</feature>
<dbReference type="GO" id="GO:0003713">
    <property type="term" value="F:transcription coactivator activity"/>
    <property type="evidence" value="ECO:0007669"/>
    <property type="project" value="TreeGrafter"/>
</dbReference>
<dbReference type="AlphaFoldDB" id="A0A2T7NY61"/>
<feature type="compositionally biased region" description="Basic and acidic residues" evidence="6">
    <location>
        <begin position="420"/>
        <end position="443"/>
    </location>
</feature>
<reference evidence="8 9" key="1">
    <citation type="submission" date="2018-04" db="EMBL/GenBank/DDBJ databases">
        <title>The genome of golden apple snail Pomacea canaliculata provides insight into stress tolerance and invasive adaptation.</title>
        <authorList>
            <person name="Liu C."/>
            <person name="Liu B."/>
            <person name="Ren Y."/>
            <person name="Zhang Y."/>
            <person name="Wang H."/>
            <person name="Li S."/>
            <person name="Jiang F."/>
            <person name="Yin L."/>
            <person name="Zhang G."/>
            <person name="Qian W."/>
            <person name="Fan W."/>
        </authorList>
    </citation>
    <scope>NUCLEOTIDE SEQUENCE [LARGE SCALE GENOMIC DNA]</scope>
    <source>
        <strain evidence="8">SZHN2017</strain>
        <tissue evidence="8">Muscle</tissue>
    </source>
</reference>
<dbReference type="GO" id="GO:0051123">
    <property type="term" value="P:RNA polymerase II preinitiation complex assembly"/>
    <property type="evidence" value="ECO:0007669"/>
    <property type="project" value="TreeGrafter"/>
</dbReference>
<dbReference type="InterPro" id="IPR011442">
    <property type="entry name" value="TAF6_C"/>
</dbReference>
<feature type="compositionally biased region" description="Basic and acidic residues" evidence="6">
    <location>
        <begin position="583"/>
        <end position="595"/>
    </location>
</feature>
<comment type="subcellular location">
    <subcellularLocation>
        <location evidence="1">Nucleus</location>
    </subcellularLocation>
</comment>
<feature type="compositionally biased region" description="Low complexity" evidence="6">
    <location>
        <begin position="533"/>
        <end position="544"/>
    </location>
</feature>
<keyword evidence="5" id="KW-0539">Nucleus</keyword>
<evidence type="ECO:0000256" key="3">
    <source>
        <dbReference type="ARBA" id="ARBA00023015"/>
    </source>
</evidence>
<dbReference type="InterPro" id="IPR037796">
    <property type="entry name" value="TAF6"/>
</dbReference>